<evidence type="ECO:0000313" key="1">
    <source>
        <dbReference type="EMBL" id="MEQ2241178.1"/>
    </source>
</evidence>
<protein>
    <submittedName>
        <fullName evidence="1">Uncharacterized protein</fullName>
    </submittedName>
</protein>
<organism evidence="1 2">
    <name type="scientific">Ilyodon furcidens</name>
    <name type="common">goldbreast splitfin</name>
    <dbReference type="NCBI Taxonomy" id="33524"/>
    <lineage>
        <taxon>Eukaryota</taxon>
        <taxon>Metazoa</taxon>
        <taxon>Chordata</taxon>
        <taxon>Craniata</taxon>
        <taxon>Vertebrata</taxon>
        <taxon>Euteleostomi</taxon>
        <taxon>Actinopterygii</taxon>
        <taxon>Neopterygii</taxon>
        <taxon>Teleostei</taxon>
        <taxon>Neoteleostei</taxon>
        <taxon>Acanthomorphata</taxon>
        <taxon>Ovalentaria</taxon>
        <taxon>Atherinomorphae</taxon>
        <taxon>Cyprinodontiformes</taxon>
        <taxon>Goodeidae</taxon>
        <taxon>Ilyodon</taxon>
    </lineage>
</organism>
<dbReference type="Proteomes" id="UP001482620">
    <property type="component" value="Unassembled WGS sequence"/>
</dbReference>
<name>A0ABV0UBG1_9TELE</name>
<comment type="caution">
    <text evidence="1">The sequence shown here is derived from an EMBL/GenBank/DDBJ whole genome shotgun (WGS) entry which is preliminary data.</text>
</comment>
<reference evidence="1 2" key="1">
    <citation type="submission" date="2021-06" db="EMBL/GenBank/DDBJ databases">
        <authorList>
            <person name="Palmer J.M."/>
        </authorList>
    </citation>
    <scope>NUCLEOTIDE SEQUENCE [LARGE SCALE GENOMIC DNA]</scope>
    <source>
        <strain evidence="2">if_2019</strain>
        <tissue evidence="1">Muscle</tissue>
    </source>
</reference>
<proteinExistence type="predicted"/>
<accession>A0ABV0UBG1</accession>
<gene>
    <name evidence="1" type="ORF">ILYODFUR_022668</name>
</gene>
<dbReference type="EMBL" id="JAHRIQ010060444">
    <property type="protein sequence ID" value="MEQ2241178.1"/>
    <property type="molecule type" value="Genomic_DNA"/>
</dbReference>
<keyword evidence="2" id="KW-1185">Reference proteome</keyword>
<evidence type="ECO:0000313" key="2">
    <source>
        <dbReference type="Proteomes" id="UP001482620"/>
    </source>
</evidence>
<sequence length="117" mass="13462">MGAEREEKTCGKWGPGLESIYGVYTLYMGRLLNPLHHYRCACMEIFLTKKTCRNVYIFTKSVFLTSVSDKFFMGDMASLCFSGSEVNANQKIRLKKQPVVFLICLTRLIQNEIQTLF</sequence>